<evidence type="ECO:0000313" key="2">
    <source>
        <dbReference type="EMBL" id="KAJ9594811.1"/>
    </source>
</evidence>
<proteinExistence type="predicted"/>
<keyword evidence="1" id="KW-0732">Signal</keyword>
<keyword evidence="3" id="KW-1185">Reference proteome</keyword>
<dbReference type="Proteomes" id="UP001233999">
    <property type="component" value="Unassembled WGS sequence"/>
</dbReference>
<protein>
    <submittedName>
        <fullName evidence="2">Uncharacterized protein</fullName>
    </submittedName>
</protein>
<organism evidence="2 3">
    <name type="scientific">Diploptera punctata</name>
    <name type="common">Pacific beetle cockroach</name>
    <dbReference type="NCBI Taxonomy" id="6984"/>
    <lineage>
        <taxon>Eukaryota</taxon>
        <taxon>Metazoa</taxon>
        <taxon>Ecdysozoa</taxon>
        <taxon>Arthropoda</taxon>
        <taxon>Hexapoda</taxon>
        <taxon>Insecta</taxon>
        <taxon>Pterygota</taxon>
        <taxon>Neoptera</taxon>
        <taxon>Polyneoptera</taxon>
        <taxon>Dictyoptera</taxon>
        <taxon>Blattodea</taxon>
        <taxon>Blaberoidea</taxon>
        <taxon>Blaberidae</taxon>
        <taxon>Diplopterinae</taxon>
        <taxon>Diploptera</taxon>
    </lineage>
</organism>
<feature type="chain" id="PRO_5042287100" evidence="1">
    <location>
        <begin position="28"/>
        <end position="344"/>
    </location>
</feature>
<reference evidence="2" key="2">
    <citation type="submission" date="2023-05" db="EMBL/GenBank/DDBJ databases">
        <authorList>
            <person name="Fouks B."/>
        </authorList>
    </citation>
    <scope>NUCLEOTIDE SEQUENCE</scope>
    <source>
        <strain evidence="2">Stay&amp;Tobe</strain>
        <tissue evidence="2">Testes</tissue>
    </source>
</reference>
<evidence type="ECO:0000313" key="3">
    <source>
        <dbReference type="Proteomes" id="UP001233999"/>
    </source>
</evidence>
<dbReference type="AlphaFoldDB" id="A0AAD8A9Z0"/>
<accession>A0AAD8A9Z0</accession>
<name>A0AAD8A9Z0_DIPPU</name>
<feature type="signal peptide" evidence="1">
    <location>
        <begin position="1"/>
        <end position="27"/>
    </location>
</feature>
<reference evidence="2" key="1">
    <citation type="journal article" date="2023" name="IScience">
        <title>Live-bearing cockroach genome reveals convergent evolutionary mechanisms linked to viviparity in insects and beyond.</title>
        <authorList>
            <person name="Fouks B."/>
            <person name="Harrison M.C."/>
            <person name="Mikhailova A.A."/>
            <person name="Marchal E."/>
            <person name="English S."/>
            <person name="Carruthers M."/>
            <person name="Jennings E.C."/>
            <person name="Chiamaka E.L."/>
            <person name="Frigard R.A."/>
            <person name="Pippel M."/>
            <person name="Attardo G.M."/>
            <person name="Benoit J.B."/>
            <person name="Bornberg-Bauer E."/>
            <person name="Tobe S.S."/>
        </authorList>
    </citation>
    <scope>NUCLEOTIDE SEQUENCE</scope>
    <source>
        <strain evidence="2">Stay&amp;Tobe</strain>
    </source>
</reference>
<evidence type="ECO:0000256" key="1">
    <source>
        <dbReference type="SAM" id="SignalP"/>
    </source>
</evidence>
<dbReference type="EMBL" id="JASPKZ010002715">
    <property type="protein sequence ID" value="KAJ9594811.1"/>
    <property type="molecule type" value="Genomic_DNA"/>
</dbReference>
<comment type="caution">
    <text evidence="2">The sequence shown here is derived from an EMBL/GenBank/DDBJ whole genome shotgun (WGS) entry which is preliminary data.</text>
</comment>
<gene>
    <name evidence="2" type="ORF">L9F63_013892</name>
</gene>
<sequence length="344" mass="35875">MVHRSSLPKMWTSVYLIFLLALLIVESQSQYLKLVSSSRGSASGSVGPGEVMSKSKFGMTRAVTGPGGKVTSAIGGAESTGYDEYGKASAAASKKSAAIVSMGSGEGSVSDSYGHAGETISEVGGVGGSLEGEASGEAYGKMRSAAFVSSKKRGDRGRSLIRGVGRGIVDCGMCGIDGYWGDGCEICGLGGPLRSAHPIPSLGIYYPSFDVKLAKARIFDREQNDYEGYDPRENAIRKYRRFYPRRGSSSATSGEGYSISGYPGGQSSSVSKFEGVGSSSSGRATAKASMGDILYSESSSNYGVGSGVSGDAYSSAYDPFFHHTDSVSSNSPYFGPMYRIPGRM</sequence>